<keyword evidence="3" id="KW-0808">Transferase</keyword>
<feature type="domain" description="Glycosyl transferase family 1" evidence="1">
    <location>
        <begin position="195"/>
        <end position="335"/>
    </location>
</feature>
<accession>A0A1I2HFP6</accession>
<dbReference type="OrthoDB" id="9787617at2"/>
<dbReference type="PANTHER" id="PTHR12526:SF630">
    <property type="entry name" value="GLYCOSYLTRANSFERASE"/>
    <property type="match status" value="1"/>
</dbReference>
<dbReference type="STRING" id="1045775.SAMN05216378_5777"/>
<dbReference type="AlphaFoldDB" id="A0A1I2HFP6"/>
<evidence type="ECO:0000313" key="3">
    <source>
        <dbReference type="EMBL" id="SFF28449.1"/>
    </source>
</evidence>
<dbReference type="Pfam" id="PF00534">
    <property type="entry name" value="Glycos_transf_1"/>
    <property type="match status" value="1"/>
</dbReference>
<dbReference type="RefSeq" id="WP_091190259.1">
    <property type="nucleotide sequence ID" value="NZ_FOMT01000007.1"/>
</dbReference>
<gene>
    <name evidence="3" type="ORF">SAMN05216378_5777</name>
</gene>
<dbReference type="Gene3D" id="3.40.50.2000">
    <property type="entry name" value="Glycogen Phosphorylase B"/>
    <property type="match status" value="2"/>
</dbReference>
<dbReference type="InterPro" id="IPR028098">
    <property type="entry name" value="Glyco_trans_4-like_N"/>
</dbReference>
<dbReference type="SUPFAM" id="SSF53756">
    <property type="entry name" value="UDP-Glycosyltransferase/glycogen phosphorylase"/>
    <property type="match status" value="1"/>
</dbReference>
<protein>
    <submittedName>
        <fullName evidence="3">Glycosyltransferase involved in cell wall bisynthesis</fullName>
    </submittedName>
</protein>
<dbReference type="Pfam" id="PF13439">
    <property type="entry name" value="Glyco_transf_4"/>
    <property type="match status" value="1"/>
</dbReference>
<dbReference type="PANTHER" id="PTHR12526">
    <property type="entry name" value="GLYCOSYLTRANSFERASE"/>
    <property type="match status" value="1"/>
</dbReference>
<keyword evidence="4" id="KW-1185">Reference proteome</keyword>
<reference evidence="4" key="1">
    <citation type="submission" date="2016-10" db="EMBL/GenBank/DDBJ databases">
        <authorList>
            <person name="Varghese N."/>
            <person name="Submissions S."/>
        </authorList>
    </citation>
    <scope>NUCLEOTIDE SEQUENCE [LARGE SCALE GENOMIC DNA]</scope>
    <source>
        <strain evidence="4">CGMCC 1.10784</strain>
    </source>
</reference>
<dbReference type="EMBL" id="FOMT01000007">
    <property type="protein sequence ID" value="SFF28449.1"/>
    <property type="molecule type" value="Genomic_DNA"/>
</dbReference>
<dbReference type="Proteomes" id="UP000198855">
    <property type="component" value="Unassembled WGS sequence"/>
</dbReference>
<sequence>MKTKLMLMTPNLHGGGAEKVFVNLLKHFDRERFEPVFMTANLTGPYTKQLPTDIEVIDLGITRARYIIPKLLNAINKTKPDVILSTLEQLNLSLLLARPFIRRQTKVVIREANLPSKTINSYSFYRKIMYQTMYRRLYPLADQIIAQSELMRNEIMTFTGVQGSRVTTINNPIDIKTIARLSSEPSPYTSRIGKNIVSVGRLEYQKGYDILIQAFKQVSLQYPDSNLYILGEGSLQAELARLASSLNIAEHVHFIGFTENPYPYMKHADLFVLSSRFEGFPNVLLEALACKARIVATDCDSGPGDILSRSEYGLLVPVENAAALADGMLKGISDPHIGSKGYARALDYDSRKITDLYEKVLISMR</sequence>
<dbReference type="GO" id="GO:0016757">
    <property type="term" value="F:glycosyltransferase activity"/>
    <property type="evidence" value="ECO:0007669"/>
    <property type="project" value="InterPro"/>
</dbReference>
<dbReference type="CDD" id="cd03811">
    <property type="entry name" value="GT4_GT28_WabH-like"/>
    <property type="match status" value="1"/>
</dbReference>
<proteinExistence type="predicted"/>
<feature type="domain" description="Glycosyltransferase subfamily 4-like N-terminal" evidence="2">
    <location>
        <begin position="15"/>
        <end position="175"/>
    </location>
</feature>
<evidence type="ECO:0000259" key="1">
    <source>
        <dbReference type="Pfam" id="PF00534"/>
    </source>
</evidence>
<evidence type="ECO:0000259" key="2">
    <source>
        <dbReference type="Pfam" id="PF13439"/>
    </source>
</evidence>
<organism evidence="3 4">
    <name type="scientific">Paenibacillus catalpae</name>
    <dbReference type="NCBI Taxonomy" id="1045775"/>
    <lineage>
        <taxon>Bacteria</taxon>
        <taxon>Bacillati</taxon>
        <taxon>Bacillota</taxon>
        <taxon>Bacilli</taxon>
        <taxon>Bacillales</taxon>
        <taxon>Paenibacillaceae</taxon>
        <taxon>Paenibacillus</taxon>
    </lineage>
</organism>
<dbReference type="InterPro" id="IPR001296">
    <property type="entry name" value="Glyco_trans_1"/>
</dbReference>
<evidence type="ECO:0000313" key="4">
    <source>
        <dbReference type="Proteomes" id="UP000198855"/>
    </source>
</evidence>
<name>A0A1I2HFP6_9BACL</name>